<accession>A0ABD3PN59</accession>
<dbReference type="EMBL" id="JABMIG020000152">
    <property type="protein sequence ID" value="KAL3788751.1"/>
    <property type="molecule type" value="Genomic_DNA"/>
</dbReference>
<sequence length="225" mass="21948">MKLVPSCVSALVLAASASASATKESNPRQLQESIACLLSGSDPATCCANADASDQICSIINCADLSTGTLKDDANCSCSTLVDFCSSTASFLATMAPDVTGLCSAVEGCCGADTTNSDFNTCLQESGVDISSLTGLMDGASAGGDGIGPDMMGGDMMGSMDFSGLDGGMSMPGGQSFTDLIGGVSSPTDGTTTATAPTGSSEEGSSATTEGSEESVPAPSPATSG</sequence>
<evidence type="ECO:0000256" key="2">
    <source>
        <dbReference type="SAM" id="SignalP"/>
    </source>
</evidence>
<feature type="compositionally biased region" description="Low complexity" evidence="1">
    <location>
        <begin position="185"/>
        <end position="210"/>
    </location>
</feature>
<evidence type="ECO:0000313" key="4">
    <source>
        <dbReference type="Proteomes" id="UP001516023"/>
    </source>
</evidence>
<reference evidence="3 4" key="1">
    <citation type="journal article" date="2020" name="G3 (Bethesda)">
        <title>Improved Reference Genome for Cyclotella cryptica CCMP332, a Model for Cell Wall Morphogenesis, Salinity Adaptation, and Lipid Production in Diatoms (Bacillariophyta).</title>
        <authorList>
            <person name="Roberts W.R."/>
            <person name="Downey K.M."/>
            <person name="Ruck E.C."/>
            <person name="Traller J.C."/>
            <person name="Alverson A.J."/>
        </authorList>
    </citation>
    <scope>NUCLEOTIDE SEQUENCE [LARGE SCALE GENOMIC DNA]</scope>
    <source>
        <strain evidence="3 4">CCMP332</strain>
    </source>
</reference>
<feature type="signal peptide" evidence="2">
    <location>
        <begin position="1"/>
        <end position="21"/>
    </location>
</feature>
<evidence type="ECO:0008006" key="5">
    <source>
        <dbReference type="Google" id="ProtNLM"/>
    </source>
</evidence>
<feature type="region of interest" description="Disordered" evidence="1">
    <location>
        <begin position="175"/>
        <end position="225"/>
    </location>
</feature>
<keyword evidence="4" id="KW-1185">Reference proteome</keyword>
<proteinExistence type="predicted"/>
<dbReference type="AlphaFoldDB" id="A0ABD3PN59"/>
<evidence type="ECO:0000313" key="3">
    <source>
        <dbReference type="EMBL" id="KAL3788751.1"/>
    </source>
</evidence>
<evidence type="ECO:0000256" key="1">
    <source>
        <dbReference type="SAM" id="MobiDB-lite"/>
    </source>
</evidence>
<name>A0ABD3PN59_9STRA</name>
<gene>
    <name evidence="3" type="ORF">HJC23_012307</name>
</gene>
<comment type="caution">
    <text evidence="3">The sequence shown here is derived from an EMBL/GenBank/DDBJ whole genome shotgun (WGS) entry which is preliminary data.</text>
</comment>
<feature type="chain" id="PRO_5044851268" description="Extracellular membrane protein CFEM domain-containing protein" evidence="2">
    <location>
        <begin position="22"/>
        <end position="225"/>
    </location>
</feature>
<keyword evidence="2" id="KW-0732">Signal</keyword>
<dbReference type="Proteomes" id="UP001516023">
    <property type="component" value="Unassembled WGS sequence"/>
</dbReference>
<protein>
    <recommendedName>
        <fullName evidence="5">Extracellular membrane protein CFEM domain-containing protein</fullName>
    </recommendedName>
</protein>
<organism evidence="3 4">
    <name type="scientific">Cyclotella cryptica</name>
    <dbReference type="NCBI Taxonomy" id="29204"/>
    <lineage>
        <taxon>Eukaryota</taxon>
        <taxon>Sar</taxon>
        <taxon>Stramenopiles</taxon>
        <taxon>Ochrophyta</taxon>
        <taxon>Bacillariophyta</taxon>
        <taxon>Coscinodiscophyceae</taxon>
        <taxon>Thalassiosirophycidae</taxon>
        <taxon>Stephanodiscales</taxon>
        <taxon>Stephanodiscaceae</taxon>
        <taxon>Cyclotella</taxon>
    </lineage>
</organism>